<dbReference type="AlphaFoldDB" id="A0A8R1U166"/>
<keyword evidence="2" id="KW-1185">Reference proteome</keyword>
<organism evidence="1 2">
    <name type="scientific">Onchocerca volvulus</name>
    <dbReference type="NCBI Taxonomy" id="6282"/>
    <lineage>
        <taxon>Eukaryota</taxon>
        <taxon>Metazoa</taxon>
        <taxon>Ecdysozoa</taxon>
        <taxon>Nematoda</taxon>
        <taxon>Chromadorea</taxon>
        <taxon>Rhabditida</taxon>
        <taxon>Spirurina</taxon>
        <taxon>Spiruromorpha</taxon>
        <taxon>Filarioidea</taxon>
        <taxon>Onchocercidae</taxon>
        <taxon>Onchocerca</taxon>
    </lineage>
</organism>
<sequence>MNNLVNDIQLDGNSTKFLIYSKSIKKHDQLLKSSGEILRKLEEVRQTKAYEMMKYETISRMNASNVKTYLRQHLKLNEVSSSGMDAVLQKHHEEKKNRAAVVIQQFFRRITRQKQIDRIFCTWKWVPLEKRIQYIEAISERMSGGTVPRRIDHSIIKNKLDKHKKMMYANANNFVRREQLIKSIENDLTLLNGKYIKIDYFNFKS</sequence>
<protein>
    <submittedName>
        <fullName evidence="1">Uncharacterized protein</fullName>
    </submittedName>
</protein>
<reference evidence="1" key="2">
    <citation type="submission" date="2022-06" db="UniProtKB">
        <authorList>
            <consortium name="EnsemblMetazoa"/>
        </authorList>
    </citation>
    <scope>IDENTIFICATION</scope>
</reference>
<dbReference type="Proteomes" id="UP000024404">
    <property type="component" value="Unassembled WGS sequence"/>
</dbReference>
<evidence type="ECO:0000313" key="2">
    <source>
        <dbReference type="Proteomes" id="UP000024404"/>
    </source>
</evidence>
<name>A0A8R1U166_ONCVO</name>
<accession>A0A8R1U166</accession>
<dbReference type="EnsemblMetazoa" id="OVOC7949.1">
    <property type="protein sequence ID" value="OVOC7949.1"/>
    <property type="gene ID" value="WBGene00244758"/>
</dbReference>
<reference evidence="2" key="1">
    <citation type="submission" date="2013-10" db="EMBL/GenBank/DDBJ databases">
        <title>Genome sequencing of Onchocerca volvulus.</title>
        <authorList>
            <person name="Cotton J."/>
            <person name="Tsai J."/>
            <person name="Stanley E."/>
            <person name="Tracey A."/>
            <person name="Holroyd N."/>
            <person name="Lustigman S."/>
            <person name="Berriman M."/>
        </authorList>
    </citation>
    <scope>NUCLEOTIDE SEQUENCE</scope>
</reference>
<dbReference type="EMBL" id="CMVM020000238">
    <property type="status" value="NOT_ANNOTATED_CDS"/>
    <property type="molecule type" value="Genomic_DNA"/>
</dbReference>
<dbReference type="OMA" id="TKAYEMM"/>
<proteinExistence type="predicted"/>
<evidence type="ECO:0000313" key="1">
    <source>
        <dbReference type="EnsemblMetazoa" id="OVOC7949.1"/>
    </source>
</evidence>